<dbReference type="Pfam" id="PF14529">
    <property type="entry name" value="Exo_endo_phos_2"/>
    <property type="match status" value="1"/>
</dbReference>
<dbReference type="GO" id="GO:0071897">
    <property type="term" value="P:DNA biosynthetic process"/>
    <property type="evidence" value="ECO:0007669"/>
    <property type="project" value="UniProtKB-ARBA"/>
</dbReference>
<organism evidence="3">
    <name type="scientific">Amblyomma triste</name>
    <name type="common">Neotropical tick</name>
    <dbReference type="NCBI Taxonomy" id="251400"/>
    <lineage>
        <taxon>Eukaryota</taxon>
        <taxon>Metazoa</taxon>
        <taxon>Ecdysozoa</taxon>
        <taxon>Arthropoda</taxon>
        <taxon>Chelicerata</taxon>
        <taxon>Arachnida</taxon>
        <taxon>Acari</taxon>
        <taxon>Parasitiformes</taxon>
        <taxon>Ixodida</taxon>
        <taxon>Ixodoidea</taxon>
        <taxon>Ixodidae</taxon>
        <taxon>Amblyomminae</taxon>
        <taxon>Amblyomma</taxon>
    </lineage>
</organism>
<dbReference type="PROSITE" id="PS50878">
    <property type="entry name" value="RT_POL"/>
    <property type="match status" value="1"/>
</dbReference>
<dbReference type="PANTHER" id="PTHR19446">
    <property type="entry name" value="REVERSE TRANSCRIPTASES"/>
    <property type="match status" value="1"/>
</dbReference>
<feature type="non-terminal residue" evidence="3">
    <location>
        <position position="469"/>
    </location>
</feature>
<dbReference type="InterPro" id="IPR043502">
    <property type="entry name" value="DNA/RNA_pol_sf"/>
</dbReference>
<feature type="domain" description="Reverse transcriptase" evidence="2">
    <location>
        <begin position="321"/>
        <end position="469"/>
    </location>
</feature>
<dbReference type="InterPro" id="IPR036691">
    <property type="entry name" value="Endo/exonu/phosph_ase_sf"/>
</dbReference>
<dbReference type="Gene3D" id="3.60.10.10">
    <property type="entry name" value="Endonuclease/exonuclease/phosphatase"/>
    <property type="match status" value="1"/>
</dbReference>
<name>A0A023G758_AMBTT</name>
<dbReference type="InterPro" id="IPR005135">
    <property type="entry name" value="Endo/exonuclease/phosphatase"/>
</dbReference>
<dbReference type="InterPro" id="IPR000477">
    <property type="entry name" value="RT_dom"/>
</dbReference>
<evidence type="ECO:0000259" key="2">
    <source>
        <dbReference type="PROSITE" id="PS50878"/>
    </source>
</evidence>
<feature type="coiled-coil region" evidence="1">
    <location>
        <begin position="167"/>
        <end position="194"/>
    </location>
</feature>
<dbReference type="EMBL" id="GBBM01006735">
    <property type="protein sequence ID" value="JAC28683.1"/>
    <property type="molecule type" value="mRNA"/>
</dbReference>
<sequence>NARHAQWGYTSDAPKGNLISTAMADHNLGLITNPTVPTRIGTSVTRDTTPDLTWASPNLIVKSHMVLQDSLGSDHFPVSTTIAYDSKIFSPRTHLLTDWDKLRSYLAADSIEVPTVTDWTDRLVEAIRVNSKRIKNTPTAPQVDPHLAHLWEARQGLLKSWRHQRHNRKLRLRIAALTREAEEYANALARANWATFCNDLKGTLSTKRTWALLRALLDPTTTKAQTQVNTQRLIQLELQKGTDVIGQLQDTYIPISLQSADPLNPPPPNSELDADITLSEVRRALFRIRRSTAPGPDVITYKALLNLDEVSLQELTELFNNHWHAGTLPSTWTHTSMRFIPKPGKSLTLQNLRPISLTSCVFEHVILNRLQPFLEATGFLSHVQFGFRPNLSAQDVLLALKESLLYTKRRTASTRAILALDIHKAFDTISHDHILTTLATTGCGTRIWQYVRAFLQGRTAQIYLGDIAS</sequence>
<dbReference type="Pfam" id="PF00078">
    <property type="entry name" value="RVT_1"/>
    <property type="match status" value="1"/>
</dbReference>
<accession>A0A023G758</accession>
<reference evidence="3" key="1">
    <citation type="submission" date="2014-03" db="EMBL/GenBank/DDBJ databases">
        <title>The sialotranscriptome of Amblyomma triste, Amblyomma parvum and Amblyomma cajennense ticks, uncovered by 454-based RNA-seq.</title>
        <authorList>
            <person name="Garcia G.R."/>
            <person name="Gardinassi L.G."/>
            <person name="Ribeiro J.M."/>
            <person name="Anatriello E."/>
            <person name="Ferreira B.R."/>
            <person name="Moreira H.N."/>
            <person name="Mafra C."/>
            <person name="Olegario M.M."/>
            <person name="Szabo P.J."/>
            <person name="Miranda-Santos I.K."/>
            <person name="Maruyama S.R."/>
        </authorList>
    </citation>
    <scope>NUCLEOTIDE SEQUENCE</scope>
    <source>
        <strain evidence="3">Mato Grasso do Sul</strain>
        <tissue evidence="3">Salivary glands</tissue>
    </source>
</reference>
<proteinExistence type="evidence at transcript level"/>
<evidence type="ECO:0000256" key="1">
    <source>
        <dbReference type="SAM" id="Coils"/>
    </source>
</evidence>
<dbReference type="SUPFAM" id="SSF56219">
    <property type="entry name" value="DNase I-like"/>
    <property type="match status" value="1"/>
</dbReference>
<evidence type="ECO:0000313" key="3">
    <source>
        <dbReference type="EMBL" id="JAC28683.1"/>
    </source>
</evidence>
<feature type="non-terminal residue" evidence="3">
    <location>
        <position position="1"/>
    </location>
</feature>
<protein>
    <submittedName>
        <fullName evidence="3">Putative rte all</fullName>
    </submittedName>
</protein>
<keyword evidence="1" id="KW-0175">Coiled coil</keyword>
<dbReference type="GO" id="GO:0003824">
    <property type="term" value="F:catalytic activity"/>
    <property type="evidence" value="ECO:0007669"/>
    <property type="project" value="InterPro"/>
</dbReference>
<dbReference type="SUPFAM" id="SSF56672">
    <property type="entry name" value="DNA/RNA polymerases"/>
    <property type="match status" value="1"/>
</dbReference>
<dbReference type="AlphaFoldDB" id="A0A023G758"/>